<keyword evidence="1" id="KW-0694">RNA-binding</keyword>
<dbReference type="PROSITE" id="PS50889">
    <property type="entry name" value="S4"/>
    <property type="match status" value="1"/>
</dbReference>
<dbReference type="InterPro" id="IPR036986">
    <property type="entry name" value="S4_RNA-bd_sf"/>
</dbReference>
<dbReference type="STRING" id="1465756.BIV18_01035"/>
<dbReference type="AlphaFoldDB" id="A0A1U7LY03"/>
<dbReference type="SUPFAM" id="SSF55174">
    <property type="entry name" value="Alpha-L RNA-binding motif"/>
    <property type="match status" value="1"/>
</dbReference>
<dbReference type="InterPro" id="IPR040591">
    <property type="entry name" value="RqcP2_RBD"/>
</dbReference>
<dbReference type="GO" id="GO:0003723">
    <property type="term" value="F:RNA binding"/>
    <property type="evidence" value="ECO:0007669"/>
    <property type="project" value="UniProtKB-KW"/>
</dbReference>
<dbReference type="EMBL" id="MJIH01000001">
    <property type="protein sequence ID" value="OLR64228.1"/>
    <property type="molecule type" value="Genomic_DNA"/>
</dbReference>
<dbReference type="Pfam" id="PF17774">
    <property type="entry name" value="YlmH_RBD"/>
    <property type="match status" value="1"/>
</dbReference>
<evidence type="ECO:0000256" key="1">
    <source>
        <dbReference type="PROSITE-ProRule" id="PRU00182"/>
    </source>
</evidence>
<evidence type="ECO:0000313" key="4">
    <source>
        <dbReference type="Proteomes" id="UP000187166"/>
    </source>
</evidence>
<evidence type="ECO:0000313" key="3">
    <source>
        <dbReference type="EMBL" id="OLR64228.1"/>
    </source>
</evidence>
<proteinExistence type="predicted"/>
<gene>
    <name evidence="3" type="ORF">BIV18_01035</name>
</gene>
<keyword evidence="4" id="KW-1185">Reference proteome</keyword>
<dbReference type="Gene3D" id="3.30.70.330">
    <property type="match status" value="1"/>
</dbReference>
<evidence type="ECO:0000259" key="2">
    <source>
        <dbReference type="SMART" id="SM00363"/>
    </source>
</evidence>
<dbReference type="InterPro" id="IPR002942">
    <property type="entry name" value="S4_RNA-bd"/>
</dbReference>
<dbReference type="InterPro" id="IPR012677">
    <property type="entry name" value="Nucleotide-bd_a/b_plait_sf"/>
</dbReference>
<protein>
    <submittedName>
        <fullName evidence="3">RNA-binding protein</fullName>
    </submittedName>
</protein>
<dbReference type="Gene3D" id="3.10.290.10">
    <property type="entry name" value="RNA-binding S4 domain"/>
    <property type="match status" value="1"/>
</dbReference>
<dbReference type="SMART" id="SM00363">
    <property type="entry name" value="S4"/>
    <property type="match status" value="1"/>
</dbReference>
<dbReference type="CDD" id="cd00165">
    <property type="entry name" value="S4"/>
    <property type="match status" value="1"/>
</dbReference>
<feature type="domain" description="RNA-binding S4" evidence="2">
    <location>
        <begin position="184"/>
        <end position="245"/>
    </location>
</feature>
<sequence>MVKLNRIDLINHISRPEERTAIRKVIDKIEYVMNNYITTSTDFLNPHEINLSISILNRFKNEISYKVFGGYEDSEANIIYIYPSFKYENDADDIVLFKFESNEKIKHGNVLGSILGLSIDRRKIGDILIGEKFTYFFVKREIANFIEMNLTKISKYNVILSRQEKILDLPKKEFYYKKIIVSSFRLDNLISKVFNLSRSRVKNMINNEFVKVNFSVETRSHFELDLGDLVSLRKYGRFRIYDVEGNTKKGNFVVIVRLNK</sequence>
<reference evidence="3 4" key="1">
    <citation type="journal article" date="2016" name="Appl. Environ. Microbiol.">
        <title>Function and Phylogeny of Bacterial Butyryl Coenzyme A:Acetate Transferases and Their Diversity in the Proximal Colon of Swine.</title>
        <authorList>
            <person name="Trachsel J."/>
            <person name="Bayles D.O."/>
            <person name="Looft T."/>
            <person name="Levine U.Y."/>
            <person name="Allen H.K."/>
        </authorList>
    </citation>
    <scope>NUCLEOTIDE SEQUENCE [LARGE SCALE GENOMIC DNA]</scope>
    <source>
        <strain evidence="3 4">35-6-1</strain>
    </source>
</reference>
<dbReference type="Gene3D" id="3.30.1370.160">
    <property type="match status" value="1"/>
</dbReference>
<comment type="caution">
    <text evidence="3">The sequence shown here is derived from an EMBL/GenBank/DDBJ whole genome shotgun (WGS) entry which is preliminary data.</text>
</comment>
<dbReference type="Proteomes" id="UP000187166">
    <property type="component" value="Unassembled WGS sequence"/>
</dbReference>
<accession>A0A1U7LY03</accession>
<organism evidence="3 4">
    <name type="scientific">Peptoniphilus porci</name>
    <dbReference type="NCBI Taxonomy" id="2652280"/>
    <lineage>
        <taxon>Bacteria</taxon>
        <taxon>Bacillati</taxon>
        <taxon>Bacillota</taxon>
        <taxon>Tissierellia</taxon>
        <taxon>Tissierellales</taxon>
        <taxon>Peptoniphilaceae</taxon>
        <taxon>Peptoniphilus</taxon>
    </lineage>
</organism>
<name>A0A1U7LY03_9FIRM</name>